<proteinExistence type="predicted"/>
<protein>
    <submittedName>
        <fullName evidence="1">Uncharacterized protein</fullName>
    </submittedName>
</protein>
<comment type="caution">
    <text evidence="1">The sequence shown here is derived from an EMBL/GenBank/DDBJ whole genome shotgun (WGS) entry which is preliminary data.</text>
</comment>
<gene>
    <name evidence="1" type="ORF">A33Q_2700</name>
</gene>
<dbReference type="EMBL" id="ALWO02000036">
    <property type="protein sequence ID" value="EOZ96107.1"/>
    <property type="molecule type" value="Genomic_DNA"/>
</dbReference>
<sequence length="47" mass="5163">MGTQSVYLAIAGEVVNRRLVLLRNFMLKGQESASNLLMDVHAKLCTA</sequence>
<keyword evidence="2" id="KW-1185">Reference proteome</keyword>
<name>S2DA80_INDAL</name>
<organism evidence="1 2">
    <name type="scientific">Indibacter alkaliphilus (strain CCUG 57479 / KCTC 22604 / LW1)</name>
    <dbReference type="NCBI Taxonomy" id="1189612"/>
    <lineage>
        <taxon>Bacteria</taxon>
        <taxon>Pseudomonadati</taxon>
        <taxon>Bacteroidota</taxon>
        <taxon>Cytophagia</taxon>
        <taxon>Cytophagales</taxon>
        <taxon>Cyclobacteriaceae</taxon>
    </lineage>
</organism>
<accession>S2DA80</accession>
<dbReference type="Proteomes" id="UP000006073">
    <property type="component" value="Unassembled WGS sequence"/>
</dbReference>
<dbReference type="AlphaFoldDB" id="S2DA80"/>
<reference evidence="1 2" key="1">
    <citation type="journal article" date="2013" name="Genome Announc.">
        <title>Draft Genome Sequence of Indibacter alkaliphilus Strain LW1T, Isolated from Lonar Lake, a Haloalkaline Lake in the Buldana District of Maharashtra, India.</title>
        <authorList>
            <person name="Singh A."/>
            <person name="Kumar Jangir P."/>
            <person name="Sharma R."/>
            <person name="Singh A."/>
            <person name="Kumar Pinnaka A."/>
            <person name="Shivaji S."/>
        </authorList>
    </citation>
    <scope>NUCLEOTIDE SEQUENCE [LARGE SCALE GENOMIC DNA]</scope>
    <source>
        <strain evidence="2">CCUG 57479 / KCTC 22604 / LW1</strain>
    </source>
</reference>
<evidence type="ECO:0000313" key="1">
    <source>
        <dbReference type="EMBL" id="EOZ96107.1"/>
    </source>
</evidence>
<evidence type="ECO:0000313" key="2">
    <source>
        <dbReference type="Proteomes" id="UP000006073"/>
    </source>
</evidence>